<name>A0ABU7V1M7_9GAMM</name>
<accession>A0ABU7V1M7</accession>
<protein>
    <submittedName>
        <fullName evidence="1">Uncharacterized protein</fullName>
    </submittedName>
</protein>
<reference evidence="1 2" key="1">
    <citation type="submission" date="2024-01" db="EMBL/GenBank/DDBJ databases">
        <title>Novel species of the genus Luteimonas isolated from rivers.</title>
        <authorList>
            <person name="Lu H."/>
        </authorList>
    </citation>
    <scope>NUCLEOTIDE SEQUENCE [LARGE SCALE GENOMIC DNA]</scope>
    <source>
        <strain evidence="1 2">FXH3W</strain>
    </source>
</reference>
<dbReference type="Proteomes" id="UP001356170">
    <property type="component" value="Unassembled WGS sequence"/>
</dbReference>
<comment type="caution">
    <text evidence="1">The sequence shown here is derived from an EMBL/GenBank/DDBJ whole genome shotgun (WGS) entry which is preliminary data.</text>
</comment>
<organism evidence="1 2">
    <name type="scientific">Aquilutibacter rugosus</name>
    <dbReference type="NCBI Taxonomy" id="3115820"/>
    <lineage>
        <taxon>Bacteria</taxon>
        <taxon>Pseudomonadati</taxon>
        <taxon>Pseudomonadota</taxon>
        <taxon>Gammaproteobacteria</taxon>
        <taxon>Lysobacterales</taxon>
        <taxon>Lysobacteraceae</taxon>
        <taxon>Aquilutibacter</taxon>
    </lineage>
</organism>
<dbReference type="EMBL" id="JAZHBO010000002">
    <property type="protein sequence ID" value="MEF2156245.1"/>
    <property type="molecule type" value="Genomic_DNA"/>
</dbReference>
<evidence type="ECO:0000313" key="1">
    <source>
        <dbReference type="EMBL" id="MEF2156245.1"/>
    </source>
</evidence>
<keyword evidence="2" id="KW-1185">Reference proteome</keyword>
<dbReference type="RefSeq" id="WP_331704085.1">
    <property type="nucleotide sequence ID" value="NZ_JAZHBO010000002.1"/>
</dbReference>
<sequence>MKSNSAAIRNRGIAGLLIAVSFMASSLTAQERMIIKEHVSTEWADVLRVTPIYQKVTGSRWEQVCEDDKQQAETTSLRERWLDRLRSLGKEDHDTRTRDRLTGKGCRLVRVEREFRRPIAYDVDYAFRGMKFRTRMPEDPGSRLRIRVGVKPIIE</sequence>
<gene>
    <name evidence="1" type="ORF">V3390_08410</name>
</gene>
<evidence type="ECO:0000313" key="2">
    <source>
        <dbReference type="Proteomes" id="UP001356170"/>
    </source>
</evidence>
<proteinExistence type="predicted"/>